<protein>
    <submittedName>
        <fullName evidence="2">Uncharacterized protein</fullName>
    </submittedName>
</protein>
<keyword evidence="3" id="KW-1185">Reference proteome</keyword>
<comment type="caution">
    <text evidence="2">The sequence shown here is derived from an EMBL/GenBank/DDBJ whole genome shotgun (WGS) entry which is preliminary data.</text>
</comment>
<evidence type="ECO:0000313" key="3">
    <source>
        <dbReference type="Proteomes" id="UP000255070"/>
    </source>
</evidence>
<gene>
    <name evidence="2" type="ORF">NCTC10698_04042</name>
</gene>
<organism evidence="2 3">
    <name type="scientific">Comamonas testosteroni</name>
    <name type="common">Pseudomonas testosteroni</name>
    <dbReference type="NCBI Taxonomy" id="285"/>
    <lineage>
        <taxon>Bacteria</taxon>
        <taxon>Pseudomonadati</taxon>
        <taxon>Pseudomonadota</taxon>
        <taxon>Betaproteobacteria</taxon>
        <taxon>Burkholderiales</taxon>
        <taxon>Comamonadaceae</taxon>
        <taxon>Comamonas</taxon>
    </lineage>
</organism>
<feature type="transmembrane region" description="Helical" evidence="1">
    <location>
        <begin position="35"/>
        <end position="55"/>
    </location>
</feature>
<keyword evidence="1" id="KW-0472">Membrane</keyword>
<dbReference type="Proteomes" id="UP000255070">
    <property type="component" value="Unassembled WGS sequence"/>
</dbReference>
<feature type="transmembrane region" description="Helical" evidence="1">
    <location>
        <begin position="92"/>
        <end position="112"/>
    </location>
</feature>
<reference evidence="2 3" key="1">
    <citation type="submission" date="2018-06" db="EMBL/GenBank/DDBJ databases">
        <authorList>
            <consortium name="Pathogen Informatics"/>
            <person name="Doyle S."/>
        </authorList>
    </citation>
    <scope>NUCLEOTIDE SEQUENCE [LARGE SCALE GENOMIC DNA]</scope>
    <source>
        <strain evidence="2 3">NCTC10698</strain>
    </source>
</reference>
<feature type="transmembrane region" description="Helical" evidence="1">
    <location>
        <begin position="67"/>
        <end position="86"/>
    </location>
</feature>
<name>A0A8B4S7Z5_COMTE</name>
<accession>A0A8B4S7Z5</accession>
<dbReference type="AlphaFoldDB" id="A0A8B4S7Z5"/>
<proteinExistence type="predicted"/>
<sequence>MPVAGLCLDSYFPLIPASLKSIYDSMVQFGAIKRYLPRVWLAMAVVTVTMLVSFYGQLRFRSWAPSLAVSSTLAGLLLSCFAGPILQSGLGSAAASVGTLLSGMALILPYVCADVRALFWPQAAAATVDVAGHQAAATGPV</sequence>
<evidence type="ECO:0000313" key="2">
    <source>
        <dbReference type="EMBL" id="SUY79111.1"/>
    </source>
</evidence>
<dbReference type="EMBL" id="UFXL01000001">
    <property type="protein sequence ID" value="SUY79111.1"/>
    <property type="molecule type" value="Genomic_DNA"/>
</dbReference>
<evidence type="ECO:0000256" key="1">
    <source>
        <dbReference type="SAM" id="Phobius"/>
    </source>
</evidence>
<keyword evidence="1" id="KW-1133">Transmembrane helix</keyword>
<keyword evidence="1" id="KW-0812">Transmembrane</keyword>